<name>A0A164SKH1_9CRUS</name>
<evidence type="ECO:0000256" key="8">
    <source>
        <dbReference type="RuleBase" id="RU366030"/>
    </source>
</evidence>
<dbReference type="InterPro" id="IPR016161">
    <property type="entry name" value="Ald_DH/histidinol_DH"/>
</dbReference>
<comment type="catalytic activity">
    <reaction evidence="6 7">
        <text>L-glutamate 5-semialdehyde + NAD(+) + H2O = L-glutamate + NADH + 2 H(+)</text>
        <dbReference type="Rhea" id="RHEA:30235"/>
        <dbReference type="ChEBI" id="CHEBI:15377"/>
        <dbReference type="ChEBI" id="CHEBI:15378"/>
        <dbReference type="ChEBI" id="CHEBI:29985"/>
        <dbReference type="ChEBI" id="CHEBI:57540"/>
        <dbReference type="ChEBI" id="CHEBI:57945"/>
        <dbReference type="ChEBI" id="CHEBI:58066"/>
        <dbReference type="EC" id="1.2.1.88"/>
    </reaction>
</comment>
<sequence>MISFITKSTLHLSSTKRLYVGKSFLRCLSGPPIIQNPVAQSINLVNEPILGYLKGSSERSLLEDALQHRQATCEEIPIVIAGKEYWTDDIHYQTMPFNHQKKIAKFCYATPELLQKSISASLEARKSWEKVPLNTKIDIFLKAGDLVSTKYRSQLNASTMLGQGKTVFQAEIDAACELADFLRFNADFAQRLYDYQPVNVDPSIRNSVRHRGLEGFIAAVSPFNFTAIGGNLAYAPAIMGNVVLWKPSDTAMLSNYIVFRLMEESGIPPGVVNFVPAEGPTFGRAITTSPHLSAINFTGSVPTFHWLWMQVGQNVDRFQNLPRLVGECGGKNYHFVHSSANVEHVVNSTLRGAFEYSGQKCSACSRLYVPSSLWKQIKEGLVEGMKQMKIGPVTDFDSFTSSVIDERAYNRIASYIKHAEQAPHLEIIAGGHRDKSVGYFIHPTLLETKDPRDRIMVEEIFGPVLTAFVYDDNAVDETLELVDSSTSFALTGAVFAEDREFLAQAAERLKMSAGNFYINDKSTGAVVGQQPFGGGRLSGTNDKAGSPHYLLRWTSPQAIKQSFSHLTQFQYPHMEK</sequence>
<feature type="domain" description="Aldehyde dehydrogenase" evidence="9">
    <location>
        <begin position="96"/>
        <end position="558"/>
    </location>
</feature>
<dbReference type="GO" id="GO:0005759">
    <property type="term" value="C:mitochondrial matrix"/>
    <property type="evidence" value="ECO:0007669"/>
    <property type="project" value="TreeGrafter"/>
</dbReference>
<proteinExistence type="inferred from homology"/>
<dbReference type="PANTHER" id="PTHR42862:SF1">
    <property type="entry name" value="DELTA-1-PYRROLINE-5-CARBOXYLATE DEHYDROGENASE 2, ISOFORM A-RELATED"/>
    <property type="match status" value="1"/>
</dbReference>
<dbReference type="AlphaFoldDB" id="A0A164SKH1"/>
<dbReference type="InterPro" id="IPR015590">
    <property type="entry name" value="Aldehyde_DH_dom"/>
</dbReference>
<protein>
    <recommendedName>
        <fullName evidence="7 8">Multifunctional fusion protein</fullName>
    </recommendedName>
    <domain>
        <recommendedName>
            <fullName evidence="8">Delta-1-pyrroline-5-carboxylate dehydrogenase</fullName>
            <shortName evidence="8">P5C dehydrogenase</shortName>
        </recommendedName>
        <alternativeName>
            <fullName evidence="7">L-glutamate gamma-semialdehyde dehydrogenase</fullName>
        </alternativeName>
    </domain>
    <domain>
        <recommendedName>
            <fullName evidence="7">L-glutamate gamma-semialdehyde dehydrogenase</fullName>
            <ecNumber evidence="7">1.2.1.88</ecNumber>
        </recommendedName>
    </domain>
</protein>
<evidence type="ECO:0000313" key="11">
    <source>
        <dbReference type="Proteomes" id="UP000076858"/>
    </source>
</evidence>
<evidence type="ECO:0000313" key="10">
    <source>
        <dbReference type="EMBL" id="KZS09712.1"/>
    </source>
</evidence>
<dbReference type="InterPro" id="IPR016163">
    <property type="entry name" value="Ald_DH_C"/>
</dbReference>
<evidence type="ECO:0000256" key="5">
    <source>
        <dbReference type="ARBA" id="ARBA00023062"/>
    </source>
</evidence>
<evidence type="ECO:0000256" key="1">
    <source>
        <dbReference type="ARBA" id="ARBA00004786"/>
    </source>
</evidence>
<dbReference type="EC" id="1.2.1.88" evidence="7"/>
<evidence type="ECO:0000256" key="3">
    <source>
        <dbReference type="ARBA" id="ARBA00023002"/>
    </source>
</evidence>
<dbReference type="FunFam" id="3.40.309.10:FF:000088">
    <property type="entry name" value="Uncharacterized protein"/>
    <property type="match status" value="1"/>
</dbReference>
<dbReference type="Pfam" id="PF00171">
    <property type="entry name" value="Aldedh"/>
    <property type="match status" value="1"/>
</dbReference>
<evidence type="ECO:0000256" key="6">
    <source>
        <dbReference type="ARBA" id="ARBA00048142"/>
    </source>
</evidence>
<gene>
    <name evidence="10" type="ORF">APZ42_025987</name>
</gene>
<dbReference type="CDD" id="cd07123">
    <property type="entry name" value="ALDH_F4-17_P5CDH"/>
    <property type="match status" value="1"/>
</dbReference>
<dbReference type="UniPathway" id="UPA00261">
    <property type="reaction ID" value="UER00374"/>
</dbReference>
<dbReference type="GO" id="GO:0010133">
    <property type="term" value="P:L-proline catabolic process to L-glutamate"/>
    <property type="evidence" value="ECO:0007669"/>
    <property type="project" value="UniProtKB-UniRule"/>
</dbReference>
<dbReference type="InterPro" id="IPR050485">
    <property type="entry name" value="Proline_metab_enzyme"/>
</dbReference>
<reference evidence="10 11" key="1">
    <citation type="submission" date="2016-03" db="EMBL/GenBank/DDBJ databases">
        <title>EvidentialGene: Evidence-directed Construction of Genes on Genomes.</title>
        <authorList>
            <person name="Gilbert D.G."/>
            <person name="Choi J.-H."/>
            <person name="Mockaitis K."/>
            <person name="Colbourne J."/>
            <person name="Pfrender M."/>
        </authorList>
    </citation>
    <scope>NUCLEOTIDE SEQUENCE [LARGE SCALE GENOMIC DNA]</scope>
    <source>
        <strain evidence="10 11">Xinb3</strain>
        <tissue evidence="10">Complete organism</tissue>
    </source>
</reference>
<dbReference type="Gene3D" id="3.40.309.10">
    <property type="entry name" value="Aldehyde Dehydrogenase, Chain A, domain 2"/>
    <property type="match status" value="1"/>
</dbReference>
<evidence type="ECO:0000256" key="7">
    <source>
        <dbReference type="RuleBase" id="RU366016"/>
    </source>
</evidence>
<evidence type="ECO:0000256" key="4">
    <source>
        <dbReference type="ARBA" id="ARBA00023027"/>
    </source>
</evidence>
<dbReference type="PROSITE" id="PS00070">
    <property type="entry name" value="ALDEHYDE_DEHYDR_CYS"/>
    <property type="match status" value="1"/>
</dbReference>
<comment type="pathway">
    <text evidence="1 7">Amino-acid degradation; L-proline degradation into L-glutamate; L-glutamate from L-proline: step 2/2.</text>
</comment>
<dbReference type="Gene3D" id="3.40.605.10">
    <property type="entry name" value="Aldehyde Dehydrogenase, Chain A, domain 1"/>
    <property type="match status" value="1"/>
</dbReference>
<keyword evidence="11" id="KW-1185">Reference proteome</keyword>
<accession>A0A164SKH1</accession>
<dbReference type="EMBL" id="LRGB01002003">
    <property type="protein sequence ID" value="KZS09712.1"/>
    <property type="molecule type" value="Genomic_DNA"/>
</dbReference>
<keyword evidence="5 7" id="KW-0642">Proline metabolism</keyword>
<keyword evidence="3 7" id="KW-0560">Oxidoreductase</keyword>
<dbReference type="InterPro" id="IPR016162">
    <property type="entry name" value="Ald_DH_N"/>
</dbReference>
<dbReference type="PANTHER" id="PTHR42862">
    <property type="entry name" value="DELTA-1-PYRROLINE-5-CARBOXYLATE DEHYDROGENASE 1, ISOFORM A-RELATED"/>
    <property type="match status" value="1"/>
</dbReference>
<dbReference type="OrthoDB" id="5322683at2759"/>
<organism evidence="10 11">
    <name type="scientific">Daphnia magna</name>
    <dbReference type="NCBI Taxonomy" id="35525"/>
    <lineage>
        <taxon>Eukaryota</taxon>
        <taxon>Metazoa</taxon>
        <taxon>Ecdysozoa</taxon>
        <taxon>Arthropoda</taxon>
        <taxon>Crustacea</taxon>
        <taxon>Branchiopoda</taxon>
        <taxon>Diplostraca</taxon>
        <taxon>Cladocera</taxon>
        <taxon>Anomopoda</taxon>
        <taxon>Daphniidae</taxon>
        <taxon>Daphnia</taxon>
    </lineage>
</organism>
<comment type="similarity">
    <text evidence="2 7">Belongs to the aldehyde dehydrogenase family.</text>
</comment>
<dbReference type="NCBIfam" id="TIGR01236">
    <property type="entry name" value="D1pyr5carbox1"/>
    <property type="match status" value="1"/>
</dbReference>
<dbReference type="Proteomes" id="UP000076858">
    <property type="component" value="Unassembled WGS sequence"/>
</dbReference>
<dbReference type="InterPro" id="IPR005931">
    <property type="entry name" value="P5CDH/ALDH4A1"/>
</dbReference>
<dbReference type="SUPFAM" id="SSF53720">
    <property type="entry name" value="ALDH-like"/>
    <property type="match status" value="1"/>
</dbReference>
<evidence type="ECO:0000259" key="9">
    <source>
        <dbReference type="Pfam" id="PF00171"/>
    </source>
</evidence>
<keyword evidence="4 7" id="KW-0520">NAD</keyword>
<dbReference type="InterPro" id="IPR016160">
    <property type="entry name" value="Ald_DH_CS_CYS"/>
</dbReference>
<dbReference type="GO" id="GO:0003842">
    <property type="term" value="F:L-glutamate gamma-semialdehyde dehydrogenase activity"/>
    <property type="evidence" value="ECO:0007669"/>
    <property type="project" value="UniProtKB-UniRule"/>
</dbReference>
<dbReference type="FunFam" id="3.40.605.10:FF:000006">
    <property type="entry name" value="1-pyrroline-5-carboxylate dehydrogenase"/>
    <property type="match status" value="1"/>
</dbReference>
<evidence type="ECO:0000256" key="2">
    <source>
        <dbReference type="ARBA" id="ARBA00009986"/>
    </source>
</evidence>
<comment type="caution">
    <text evidence="10">The sequence shown here is derived from an EMBL/GenBank/DDBJ whole genome shotgun (WGS) entry which is preliminary data.</text>
</comment>
<dbReference type="STRING" id="35525.A0A164SKH1"/>